<keyword evidence="3" id="KW-1185">Reference proteome</keyword>
<dbReference type="Proteomes" id="UP000431269">
    <property type="component" value="Chromosome"/>
</dbReference>
<organism evidence="2 3">
    <name type="scientific">Terricaulis silvestris</name>
    <dbReference type="NCBI Taxonomy" id="2686094"/>
    <lineage>
        <taxon>Bacteria</taxon>
        <taxon>Pseudomonadati</taxon>
        <taxon>Pseudomonadota</taxon>
        <taxon>Alphaproteobacteria</taxon>
        <taxon>Caulobacterales</taxon>
        <taxon>Caulobacteraceae</taxon>
        <taxon>Terricaulis</taxon>
    </lineage>
</organism>
<evidence type="ECO:0000256" key="1">
    <source>
        <dbReference type="SAM" id="MobiDB-lite"/>
    </source>
</evidence>
<protein>
    <submittedName>
        <fullName evidence="2">Uncharacterized protein</fullName>
    </submittedName>
</protein>
<sequence length="107" mass="12366">MKLKDHLPLKAVADDLGVSRWTLWRAARSDIADFPAPVVLRRRVYWKKSQMEALEAALLQFQGRCTFDRKRRHQKLAKKVALAKRSAGPKQKQSRPETLPGQRDLFS</sequence>
<dbReference type="KEGG" id="tsv:DSM104635_01795"/>
<feature type="region of interest" description="Disordered" evidence="1">
    <location>
        <begin position="78"/>
        <end position="107"/>
    </location>
</feature>
<dbReference type="AlphaFoldDB" id="A0A6I6MIR4"/>
<reference evidence="3" key="1">
    <citation type="submission" date="2019-12" db="EMBL/GenBank/DDBJ databases">
        <title>Complete genome of Terracaulis silvestris 0127_4.</title>
        <authorList>
            <person name="Vieira S."/>
            <person name="Riedel T."/>
            <person name="Sproer C."/>
            <person name="Pascual J."/>
            <person name="Boedeker C."/>
            <person name="Overmann J."/>
        </authorList>
    </citation>
    <scope>NUCLEOTIDE SEQUENCE [LARGE SCALE GENOMIC DNA]</scope>
    <source>
        <strain evidence="3">0127_4</strain>
    </source>
</reference>
<gene>
    <name evidence="2" type="ORF">DSM104635_01795</name>
</gene>
<proteinExistence type="predicted"/>
<accession>A0A6I6MIR4</accession>
<evidence type="ECO:0000313" key="2">
    <source>
        <dbReference type="EMBL" id="QGZ94960.1"/>
    </source>
</evidence>
<evidence type="ECO:0000313" key="3">
    <source>
        <dbReference type="Proteomes" id="UP000431269"/>
    </source>
</evidence>
<dbReference type="EMBL" id="CP047045">
    <property type="protein sequence ID" value="QGZ94960.1"/>
    <property type="molecule type" value="Genomic_DNA"/>
</dbReference>
<name>A0A6I6MIR4_9CAUL</name>